<feature type="region of interest" description="Disordered" evidence="1">
    <location>
        <begin position="73"/>
        <end position="154"/>
    </location>
</feature>
<evidence type="ECO:0000256" key="1">
    <source>
        <dbReference type="SAM" id="MobiDB-lite"/>
    </source>
</evidence>
<feature type="compositionally biased region" description="Basic and acidic residues" evidence="1">
    <location>
        <begin position="217"/>
        <end position="230"/>
    </location>
</feature>
<sequence>MADLPKPEPNYTQECALRGPASQDLDDVVERVSHGCPEGEGSFLTLPAPGISAAHHIRSNKIFDRILFARSKGVRDPAKEEVHKRQQDERKAQSKARKEAATQERNARRAEEDRKRRGERQESKDRARQNNKLKAERKAQEKQVQDYYGIRGYDPSAGMLRSNRERVALRATNGQIQTSQDIDKVLSLRPQASQTWGLEYGKPKEDHRHRHSPLRGGGDDHTHNGDNLEE</sequence>
<dbReference type="GeneID" id="30005738"/>
<name>A0A179A246_9EURO</name>
<feature type="compositionally biased region" description="Basic and acidic residues" evidence="1">
    <location>
        <begin position="73"/>
        <end position="144"/>
    </location>
</feature>
<dbReference type="Proteomes" id="UP000078343">
    <property type="component" value="Unassembled WGS sequence"/>
</dbReference>
<keyword evidence="3" id="KW-1185">Reference proteome</keyword>
<protein>
    <submittedName>
        <fullName evidence="2">Uncharacterized protein</fullName>
    </submittedName>
</protein>
<dbReference type="OrthoDB" id="4148201at2759"/>
<organism evidence="2 3">
    <name type="scientific">Fonsecaea erecta</name>
    <dbReference type="NCBI Taxonomy" id="1367422"/>
    <lineage>
        <taxon>Eukaryota</taxon>
        <taxon>Fungi</taxon>
        <taxon>Dikarya</taxon>
        <taxon>Ascomycota</taxon>
        <taxon>Pezizomycotina</taxon>
        <taxon>Eurotiomycetes</taxon>
        <taxon>Chaetothyriomycetidae</taxon>
        <taxon>Chaetothyriales</taxon>
        <taxon>Herpotrichiellaceae</taxon>
        <taxon>Fonsecaea</taxon>
    </lineage>
</organism>
<gene>
    <name evidence="2" type="ORF">AYL99_01568</name>
</gene>
<dbReference type="AlphaFoldDB" id="A0A179A246"/>
<dbReference type="EMBL" id="LVYI01000001">
    <property type="protein sequence ID" value="OAP65596.1"/>
    <property type="molecule type" value="Genomic_DNA"/>
</dbReference>
<feature type="region of interest" description="Disordered" evidence="1">
    <location>
        <begin position="194"/>
        <end position="230"/>
    </location>
</feature>
<comment type="caution">
    <text evidence="2">The sequence shown here is derived from an EMBL/GenBank/DDBJ whole genome shotgun (WGS) entry which is preliminary data.</text>
</comment>
<accession>A0A179A246</accession>
<evidence type="ECO:0000313" key="3">
    <source>
        <dbReference type="Proteomes" id="UP000078343"/>
    </source>
</evidence>
<dbReference type="RefSeq" id="XP_018698963.1">
    <property type="nucleotide sequence ID" value="XM_018833084.1"/>
</dbReference>
<proteinExistence type="predicted"/>
<feature type="region of interest" description="Disordered" evidence="1">
    <location>
        <begin position="1"/>
        <end position="23"/>
    </location>
</feature>
<evidence type="ECO:0000313" key="2">
    <source>
        <dbReference type="EMBL" id="OAP65596.1"/>
    </source>
</evidence>
<reference evidence="2 3" key="1">
    <citation type="submission" date="2016-04" db="EMBL/GenBank/DDBJ databases">
        <title>Draft genome of Fonsecaea erecta CBS 125763.</title>
        <authorList>
            <person name="Weiss V.A."/>
            <person name="Vicente V.A."/>
            <person name="Raittz R.T."/>
            <person name="Moreno L.F."/>
            <person name="De Souza E.M."/>
            <person name="Pedrosa F.O."/>
            <person name="Steffens M.B."/>
            <person name="Faoro H."/>
            <person name="Tadra-Sfeir M.Z."/>
            <person name="Najafzadeh M.J."/>
            <person name="Felipe M.S."/>
            <person name="Teixeira M."/>
            <person name="Sun J."/>
            <person name="Xi L."/>
            <person name="Gomes R."/>
            <person name="De Azevedo C.M."/>
            <person name="Salgado C.G."/>
            <person name="Da Silva M.B."/>
            <person name="Nascimento M.F."/>
            <person name="Queiroz-Telles F."/>
            <person name="Attili D.S."/>
            <person name="Gorbushina A."/>
        </authorList>
    </citation>
    <scope>NUCLEOTIDE SEQUENCE [LARGE SCALE GENOMIC DNA]</scope>
    <source>
        <strain evidence="2 3">CBS 125763</strain>
    </source>
</reference>